<proteinExistence type="predicted"/>
<organism evidence="2 3">
    <name type="scientific">Thermostichus vulcanus str. 'Rupite'</name>
    <dbReference type="NCBI Taxonomy" id="2813851"/>
    <lineage>
        <taxon>Bacteria</taxon>
        <taxon>Bacillati</taxon>
        <taxon>Cyanobacteriota</taxon>
        <taxon>Cyanophyceae</taxon>
        <taxon>Thermostichales</taxon>
        <taxon>Thermostichaceae</taxon>
        <taxon>Thermostichus</taxon>
    </lineage>
</organism>
<reference evidence="2" key="1">
    <citation type="submission" date="2021-02" db="EMBL/GenBank/DDBJ databases">
        <title>The CRISPR/cas machinery reduction and long-range gene transfer in the hot spring cyanobacterium Synechococcus.</title>
        <authorList>
            <person name="Dvorak P."/>
            <person name="Jahodarova E."/>
            <person name="Hasler P."/>
            <person name="Poulickova A."/>
        </authorList>
    </citation>
    <scope>NUCLEOTIDE SEQUENCE</scope>
    <source>
        <strain evidence="2">Rupite</strain>
    </source>
</reference>
<comment type="caution">
    <text evidence="2">The sequence shown here is derived from an EMBL/GenBank/DDBJ whole genome shotgun (WGS) entry which is preliminary data.</text>
</comment>
<accession>A0ABT0CBQ1</accession>
<protein>
    <submittedName>
        <fullName evidence="2">Class I SAM-dependent methyltransferase</fullName>
    </submittedName>
</protein>
<dbReference type="PANTHER" id="PTHR43591">
    <property type="entry name" value="METHYLTRANSFERASE"/>
    <property type="match status" value="1"/>
</dbReference>
<gene>
    <name evidence="2" type="ORF">JX360_09905</name>
</gene>
<dbReference type="InterPro" id="IPR013216">
    <property type="entry name" value="Methyltransf_11"/>
</dbReference>
<evidence type="ECO:0000313" key="3">
    <source>
        <dbReference type="Proteomes" id="UP000830835"/>
    </source>
</evidence>
<dbReference type="GO" id="GO:0008168">
    <property type="term" value="F:methyltransferase activity"/>
    <property type="evidence" value="ECO:0007669"/>
    <property type="project" value="UniProtKB-KW"/>
</dbReference>
<evidence type="ECO:0000313" key="2">
    <source>
        <dbReference type="EMBL" id="MCJ2543217.1"/>
    </source>
</evidence>
<dbReference type="Pfam" id="PF08241">
    <property type="entry name" value="Methyltransf_11"/>
    <property type="match status" value="1"/>
</dbReference>
<dbReference type="RefSeq" id="WP_244350494.1">
    <property type="nucleotide sequence ID" value="NZ_JAFIRA010000023.1"/>
</dbReference>
<dbReference type="Gene3D" id="3.40.50.150">
    <property type="entry name" value="Vaccinia Virus protein VP39"/>
    <property type="match status" value="1"/>
</dbReference>
<name>A0ABT0CBQ1_THEVL</name>
<sequence length="225" mass="25699">MPETGVDTVQLLYQHHRGPSFAERMVATAPGRFDEAFWHFWQTHIDPHLPSSPKLLDLGTGPGFILRQWWERYPQGLFIGVDLMPYMLERAAAELQGIPSIQLLQADLHDPHLPLEPASIDVAQTVVVLHEMVQPLRLLQEVFRLLKPGGRLLVVDWVRAPLSLYFDPATEAHLFQPDTPLETLVDQFTHFYEHNRFSAEDLVWLLEKVGFTKSSVKPPVSNRGI</sequence>
<dbReference type="SUPFAM" id="SSF53335">
    <property type="entry name" value="S-adenosyl-L-methionine-dependent methyltransferases"/>
    <property type="match status" value="1"/>
</dbReference>
<dbReference type="InterPro" id="IPR029063">
    <property type="entry name" value="SAM-dependent_MTases_sf"/>
</dbReference>
<keyword evidence="2" id="KW-0489">Methyltransferase</keyword>
<dbReference type="EMBL" id="JAFIRA010000023">
    <property type="protein sequence ID" value="MCJ2543217.1"/>
    <property type="molecule type" value="Genomic_DNA"/>
</dbReference>
<dbReference type="Proteomes" id="UP000830835">
    <property type="component" value="Unassembled WGS sequence"/>
</dbReference>
<keyword evidence="2" id="KW-0808">Transferase</keyword>
<feature type="domain" description="Methyltransferase type 11" evidence="1">
    <location>
        <begin position="56"/>
        <end position="154"/>
    </location>
</feature>
<dbReference type="CDD" id="cd02440">
    <property type="entry name" value="AdoMet_MTases"/>
    <property type="match status" value="1"/>
</dbReference>
<dbReference type="GO" id="GO:0032259">
    <property type="term" value="P:methylation"/>
    <property type="evidence" value="ECO:0007669"/>
    <property type="project" value="UniProtKB-KW"/>
</dbReference>
<evidence type="ECO:0000259" key="1">
    <source>
        <dbReference type="Pfam" id="PF08241"/>
    </source>
</evidence>
<keyword evidence="3" id="KW-1185">Reference proteome</keyword>